<proteinExistence type="predicted"/>
<sequence>MRLINKTQQLINEVKKCRCINDTKLTNKCENVIKTLYNHMNDGYKLIHIEKINQGHSFFYNLQIKQLDLSKKNQIPKPTTFPSNAFPETIKKHIDSKVVSYIKYNIAFLNKIITIYFVTEEHITTQHITKYNYYVDNMLVWIYLLSLYSTEQCRGVQNLNVFIYLTSLEKVLPNRQSIVLDEEHVNTAFTFSCPTNKSEIVIFRKEEWFKVFIHETFHNFGLDFSEMNINECKRMLYALFPVNSEIKVYEAYSEFWARIMNTMFFSYIVCINNKKYDFRSFTTEFNKYMGYEITYSLIQANKVLLFMNLIYEHLYENDNYSSKLREQMYKENTNVFAYYIITGILISHYQEFILWCHVNNTNVFQFKKTIIHQKDFCSFIKKRYKKRAFLKDMNCIHLFLLGIMNKQHKTSSEIYLLNNLRMTLCDVNNIYETNRLL</sequence>
<organism evidence="1">
    <name type="scientific">viral metagenome</name>
    <dbReference type="NCBI Taxonomy" id="1070528"/>
    <lineage>
        <taxon>unclassified sequences</taxon>
        <taxon>metagenomes</taxon>
        <taxon>organismal metagenomes</taxon>
    </lineage>
</organism>
<protein>
    <submittedName>
        <fullName evidence="1">Uncharacterized protein</fullName>
    </submittedName>
</protein>
<reference evidence="1" key="1">
    <citation type="journal article" date="2020" name="Nature">
        <title>Giant virus diversity and host interactions through global metagenomics.</title>
        <authorList>
            <person name="Schulz F."/>
            <person name="Roux S."/>
            <person name="Paez-Espino D."/>
            <person name="Jungbluth S."/>
            <person name="Walsh D.A."/>
            <person name="Denef V.J."/>
            <person name="McMahon K.D."/>
            <person name="Konstantinidis K.T."/>
            <person name="Eloe-Fadrosh E.A."/>
            <person name="Kyrpides N.C."/>
            <person name="Woyke T."/>
        </authorList>
    </citation>
    <scope>NUCLEOTIDE SEQUENCE</scope>
    <source>
        <strain evidence="1">GVMAG-M-3300024301-20</strain>
    </source>
</reference>
<evidence type="ECO:0000313" key="1">
    <source>
        <dbReference type="EMBL" id="QHT96074.1"/>
    </source>
</evidence>
<dbReference type="EMBL" id="MN740251">
    <property type="protein sequence ID" value="QHT96074.1"/>
    <property type="molecule type" value="Genomic_DNA"/>
</dbReference>
<name>A0A6C0IS63_9ZZZZ</name>
<dbReference type="AlphaFoldDB" id="A0A6C0IS63"/>
<accession>A0A6C0IS63</accession>